<protein>
    <recommendedName>
        <fullName evidence="3">Integrase catalytic domain-containing protein</fullName>
    </recommendedName>
</protein>
<evidence type="ECO:0000313" key="2">
    <source>
        <dbReference type="Proteomes" id="UP000197446"/>
    </source>
</evidence>
<dbReference type="OrthoDB" id="8736397at2"/>
<accession>A0A254NBD3</accession>
<dbReference type="SUPFAM" id="SSF53098">
    <property type="entry name" value="Ribonuclease H-like"/>
    <property type="match status" value="1"/>
</dbReference>
<comment type="caution">
    <text evidence="1">The sequence shown here is derived from an EMBL/GenBank/DDBJ whole genome shotgun (WGS) entry which is preliminary data.</text>
</comment>
<dbReference type="RefSeq" id="WP_088481139.1">
    <property type="nucleotide sequence ID" value="NZ_NISI01000001.1"/>
</dbReference>
<dbReference type="EMBL" id="NISI01000001">
    <property type="protein sequence ID" value="OWR04924.1"/>
    <property type="molecule type" value="Genomic_DNA"/>
</dbReference>
<gene>
    <name evidence="1" type="ORF">CDO81_00030</name>
</gene>
<organism evidence="1 2">
    <name type="scientific">Roseateles puraquae</name>
    <dbReference type="NCBI Taxonomy" id="431059"/>
    <lineage>
        <taxon>Bacteria</taxon>
        <taxon>Pseudomonadati</taxon>
        <taxon>Pseudomonadota</taxon>
        <taxon>Betaproteobacteria</taxon>
        <taxon>Burkholderiales</taxon>
        <taxon>Sphaerotilaceae</taxon>
        <taxon>Roseateles</taxon>
    </lineage>
</organism>
<dbReference type="Gene3D" id="3.30.420.10">
    <property type="entry name" value="Ribonuclease H-like superfamily/Ribonuclease H"/>
    <property type="match status" value="1"/>
</dbReference>
<evidence type="ECO:0000313" key="1">
    <source>
        <dbReference type="EMBL" id="OWR04924.1"/>
    </source>
</evidence>
<dbReference type="InterPro" id="IPR012337">
    <property type="entry name" value="RNaseH-like_sf"/>
</dbReference>
<sequence>MMSYTFKTVPLAWRDCDLWPKVSVEHMSPLERDRFDRLALALRTYLRTGALAEAAKAGQCSKQTVLDKLNRCLTVDDDGQIAGWRGLLPYVRLSQVPYRRRDLPSGARAAEQGATGAFEAFLNERPEIRKRLHEAIRYGGSTRAKVRSRHPTLRSVFAAFKAACQAAGLTSKDYPLNSRSMGRRSVERYAVAFITTDPSSVETWFGADARDQMKLGTGKKRFPLAMAPLDLCGADAHKLHCHGVVIVTGPAGPQPVVIERLWIFPIVDFGSRCVLRYAASIQKEISAETIEEALAACEVPWKPRELVVKGHSYKPGAGFPVGCIDGLVHCRPCALQIDNAAQHYANKLIQSARRALGCSVTFGPIGGWWNNGFTERLFKTLEMYGFQCEPSSTGSNPMDVHKSVPVKNAIRHAITWEGLLDLIDVLLANYNATGHAALGGQTPLAVLRRGLDAHSATFVPRPPVPPTAQTPALGVAVERRPIRGCAKPGSLTPPYIRIDEVRYSCDTLSSRYDLIGVEAITHIRESDMTVWAYLPDGQAFGQLSCITTGWSTHTHSRAMRKTINALIRHGRLAGDDPVVEYLAYLTRQALEEVKAAPERVSPAATKLAEASRVTGLKAPVLNAEPDAAPLLIRPVPGHIKRPTWRQT</sequence>
<dbReference type="AlphaFoldDB" id="A0A254NBD3"/>
<proteinExistence type="predicted"/>
<reference evidence="1 2" key="1">
    <citation type="journal article" date="2007" name="Int. J. Syst. Evol. Microbiol.">
        <title>Description of Pelomonas aquatica sp. nov. and Pelomonas puraquae sp. nov., isolated from industrial and haemodialysis water.</title>
        <authorList>
            <person name="Gomila M."/>
            <person name="Bowien B."/>
            <person name="Falsen E."/>
            <person name="Moore E.R."/>
            <person name="Lalucat J."/>
        </authorList>
    </citation>
    <scope>NUCLEOTIDE SEQUENCE [LARGE SCALE GENOMIC DNA]</scope>
    <source>
        <strain evidence="1 2">CCUG 52769</strain>
    </source>
</reference>
<dbReference type="InterPro" id="IPR036397">
    <property type="entry name" value="RNaseH_sf"/>
</dbReference>
<dbReference type="GO" id="GO:0003676">
    <property type="term" value="F:nucleic acid binding"/>
    <property type="evidence" value="ECO:0007669"/>
    <property type="project" value="InterPro"/>
</dbReference>
<dbReference type="Proteomes" id="UP000197446">
    <property type="component" value="Unassembled WGS sequence"/>
</dbReference>
<evidence type="ECO:0008006" key="3">
    <source>
        <dbReference type="Google" id="ProtNLM"/>
    </source>
</evidence>
<name>A0A254NBD3_9BURK</name>
<keyword evidence="2" id="KW-1185">Reference proteome</keyword>